<feature type="region of interest" description="Disordered" evidence="1">
    <location>
        <begin position="1"/>
        <end position="28"/>
    </location>
</feature>
<dbReference type="AlphaFoldDB" id="M5P152"/>
<sequence>MKGIRLSAWNTNPSPPQGRPGGSNHSRKITIPLHQSQIGAVPSVNQCHSAILKQKDYDACIFHSVSRCFPLSKK</sequence>
<comment type="caution">
    <text evidence="2">The sequence shown here is derived from an EMBL/GenBank/DDBJ whole genome shotgun (WGS) entry which is preliminary data.</text>
</comment>
<dbReference type="STRING" id="1274524.BSONL12_15684"/>
<evidence type="ECO:0000256" key="1">
    <source>
        <dbReference type="SAM" id="MobiDB-lite"/>
    </source>
</evidence>
<organism evidence="2 3">
    <name type="scientific">Bacillus sonorensis L12</name>
    <dbReference type="NCBI Taxonomy" id="1274524"/>
    <lineage>
        <taxon>Bacteria</taxon>
        <taxon>Bacillati</taxon>
        <taxon>Bacillota</taxon>
        <taxon>Bacilli</taxon>
        <taxon>Bacillales</taxon>
        <taxon>Bacillaceae</taxon>
        <taxon>Bacillus</taxon>
    </lineage>
</organism>
<proteinExistence type="predicted"/>
<protein>
    <submittedName>
        <fullName evidence="2">Uncharacterized protein</fullName>
    </submittedName>
</protein>
<evidence type="ECO:0000313" key="3">
    <source>
        <dbReference type="Proteomes" id="UP000011907"/>
    </source>
</evidence>
<gene>
    <name evidence="2" type="ORF">BSONL12_15684</name>
</gene>
<name>M5P152_9BACI</name>
<dbReference type="Proteomes" id="UP000011907">
    <property type="component" value="Unassembled WGS sequence"/>
</dbReference>
<accession>M5P152</accession>
<reference evidence="2 3" key="1">
    <citation type="journal article" date="2013" name="Genome Announc.">
        <title>Draft Whole-Genome Sequence of Bacillus sonorensis Strain L12, a Source of Nonribosomal Lipopeptides.</title>
        <authorList>
            <person name="Adimpong D.B."/>
            <person name="Sorensen K.I."/>
            <person name="Nielsen D.S."/>
            <person name="Thorsen L."/>
            <person name="Rasmussen T.B."/>
            <person name="Derkx P.M."/>
            <person name="Jespersen L."/>
        </authorList>
    </citation>
    <scope>NUCLEOTIDE SEQUENCE [LARGE SCALE GENOMIC DNA]</scope>
    <source>
        <strain evidence="2 3">L12</strain>
    </source>
</reference>
<evidence type="ECO:0000313" key="2">
    <source>
        <dbReference type="EMBL" id="EME73179.1"/>
    </source>
</evidence>
<dbReference type="EMBL" id="AOFM01000009">
    <property type="protein sequence ID" value="EME73179.1"/>
    <property type="molecule type" value="Genomic_DNA"/>
</dbReference>